<sequence>MTERKQLNWARHSFGVLTSFLTSVKFTRYELTETIGPICEAESTAALHDPATHALELAHALAFRNNLDNSILATPGRHVTAQDVKAFVQSVFGAVSVDLDIAQAVRPESPAPDTSYPAGQSIRSLLIPVPTNTKSSLLFQKVTLLPVLGFINPSLSVSVSPSLSFSLLPLFSVSFLVSFLCFPTMAVDHNQPRAVNISNSRFI</sequence>
<dbReference type="STRING" id="1328759.A0A5C2RN13"/>
<proteinExistence type="predicted"/>
<reference evidence="1" key="1">
    <citation type="journal article" date="2018" name="Genome Biol. Evol.">
        <title>Genomics and development of Lentinus tigrinus, a white-rot wood-decaying mushroom with dimorphic fruiting bodies.</title>
        <authorList>
            <person name="Wu B."/>
            <person name="Xu Z."/>
            <person name="Knudson A."/>
            <person name="Carlson A."/>
            <person name="Chen N."/>
            <person name="Kovaka S."/>
            <person name="LaButti K."/>
            <person name="Lipzen A."/>
            <person name="Pennachio C."/>
            <person name="Riley R."/>
            <person name="Schakwitz W."/>
            <person name="Umezawa K."/>
            <person name="Ohm R.A."/>
            <person name="Grigoriev I.V."/>
            <person name="Nagy L.G."/>
            <person name="Gibbons J."/>
            <person name="Hibbett D."/>
        </authorList>
    </citation>
    <scope>NUCLEOTIDE SEQUENCE [LARGE SCALE GENOMIC DNA]</scope>
    <source>
        <strain evidence="1">ALCF2SS1-6</strain>
    </source>
</reference>
<dbReference type="OrthoDB" id="6369905at2759"/>
<gene>
    <name evidence="1" type="ORF">L227DRAFT_617387</name>
</gene>
<dbReference type="Proteomes" id="UP000313359">
    <property type="component" value="Unassembled WGS sequence"/>
</dbReference>
<evidence type="ECO:0000313" key="1">
    <source>
        <dbReference type="EMBL" id="RPD52923.1"/>
    </source>
</evidence>
<dbReference type="AlphaFoldDB" id="A0A5C2RN13"/>
<protein>
    <submittedName>
        <fullName evidence="1">Uncharacterized protein</fullName>
    </submittedName>
</protein>
<name>A0A5C2RN13_9APHY</name>
<dbReference type="EMBL" id="ML122334">
    <property type="protein sequence ID" value="RPD52923.1"/>
    <property type="molecule type" value="Genomic_DNA"/>
</dbReference>
<keyword evidence="2" id="KW-1185">Reference proteome</keyword>
<evidence type="ECO:0000313" key="2">
    <source>
        <dbReference type="Proteomes" id="UP000313359"/>
    </source>
</evidence>
<accession>A0A5C2RN13</accession>
<organism evidence="1 2">
    <name type="scientific">Lentinus tigrinus ALCF2SS1-6</name>
    <dbReference type="NCBI Taxonomy" id="1328759"/>
    <lineage>
        <taxon>Eukaryota</taxon>
        <taxon>Fungi</taxon>
        <taxon>Dikarya</taxon>
        <taxon>Basidiomycota</taxon>
        <taxon>Agaricomycotina</taxon>
        <taxon>Agaricomycetes</taxon>
        <taxon>Polyporales</taxon>
        <taxon>Polyporaceae</taxon>
        <taxon>Lentinus</taxon>
    </lineage>
</organism>